<dbReference type="PROSITE" id="PS50112">
    <property type="entry name" value="PAS"/>
    <property type="match status" value="2"/>
</dbReference>
<dbReference type="Gene3D" id="3.30.565.10">
    <property type="entry name" value="Histidine kinase-like ATPase, C-terminal domain"/>
    <property type="match status" value="1"/>
</dbReference>
<dbReference type="PROSITE" id="PS50113">
    <property type="entry name" value="PAC"/>
    <property type="match status" value="2"/>
</dbReference>
<feature type="domain" description="PAC" evidence="9">
    <location>
        <begin position="205"/>
        <end position="259"/>
    </location>
</feature>
<dbReference type="Pfam" id="PF00512">
    <property type="entry name" value="HisKA"/>
    <property type="match status" value="1"/>
</dbReference>
<evidence type="ECO:0000313" key="11">
    <source>
        <dbReference type="Proteomes" id="UP001557465"/>
    </source>
</evidence>
<keyword evidence="3" id="KW-0597">Phosphoprotein</keyword>
<feature type="domain" description="PAC" evidence="9">
    <location>
        <begin position="334"/>
        <end position="386"/>
    </location>
</feature>
<accession>A0ABV3TN20</accession>
<dbReference type="InterPro" id="IPR000014">
    <property type="entry name" value="PAS"/>
</dbReference>
<evidence type="ECO:0000256" key="5">
    <source>
        <dbReference type="ARBA" id="ARBA00022777"/>
    </source>
</evidence>
<dbReference type="InterPro" id="IPR003594">
    <property type="entry name" value="HATPase_dom"/>
</dbReference>
<dbReference type="SMART" id="SM00387">
    <property type="entry name" value="HATPase_c"/>
    <property type="match status" value="1"/>
</dbReference>
<comment type="caution">
    <text evidence="10">The sequence shown here is derived from an EMBL/GenBank/DDBJ whole genome shotgun (WGS) entry which is preliminary data.</text>
</comment>
<dbReference type="Gene3D" id="3.30.450.20">
    <property type="entry name" value="PAS domain"/>
    <property type="match status" value="3"/>
</dbReference>
<reference evidence="10 11" key="1">
    <citation type="journal article" date="2011" name="Int. J. Syst. Evol. Microbiol.">
        <title>Zhongshania antarctica gen. nov., sp. nov. and Zhongshania guokunii sp. nov., gammaproteobacteria respectively isolated from coastal attached (fast) ice and surface seawater of the Antarctic.</title>
        <authorList>
            <person name="Li H.J."/>
            <person name="Zhang X.Y."/>
            <person name="Chen C.X."/>
            <person name="Zhang Y.J."/>
            <person name="Gao Z.M."/>
            <person name="Yu Y."/>
            <person name="Chen X.L."/>
            <person name="Chen B."/>
            <person name="Zhang Y.Z."/>
        </authorList>
    </citation>
    <scope>NUCLEOTIDE SEQUENCE [LARGE SCALE GENOMIC DNA]</scope>
    <source>
        <strain evidence="10 11">15-R06ZXC-3</strain>
    </source>
</reference>
<dbReference type="InterPro" id="IPR001610">
    <property type="entry name" value="PAC"/>
</dbReference>
<dbReference type="InterPro" id="IPR005467">
    <property type="entry name" value="His_kinase_dom"/>
</dbReference>
<dbReference type="Pfam" id="PF13426">
    <property type="entry name" value="PAS_9"/>
    <property type="match status" value="1"/>
</dbReference>
<dbReference type="EC" id="2.7.13.3" evidence="2"/>
<protein>
    <recommendedName>
        <fullName evidence="2">histidine kinase</fullName>
        <ecNumber evidence="2">2.7.13.3</ecNumber>
    </recommendedName>
</protein>
<feature type="domain" description="Histidine kinase" evidence="7">
    <location>
        <begin position="390"/>
        <end position="609"/>
    </location>
</feature>
<evidence type="ECO:0000256" key="4">
    <source>
        <dbReference type="ARBA" id="ARBA00022679"/>
    </source>
</evidence>
<evidence type="ECO:0000256" key="3">
    <source>
        <dbReference type="ARBA" id="ARBA00022553"/>
    </source>
</evidence>
<dbReference type="SMART" id="SM00388">
    <property type="entry name" value="HisKA"/>
    <property type="match status" value="1"/>
</dbReference>
<dbReference type="Pfam" id="PF02518">
    <property type="entry name" value="HATPase_c"/>
    <property type="match status" value="1"/>
</dbReference>
<dbReference type="InterPro" id="IPR036890">
    <property type="entry name" value="HATPase_C_sf"/>
</dbReference>
<dbReference type="PANTHER" id="PTHR43711:SF1">
    <property type="entry name" value="HISTIDINE KINASE 1"/>
    <property type="match status" value="1"/>
</dbReference>
<comment type="catalytic activity">
    <reaction evidence="1">
        <text>ATP + protein L-histidine = ADP + protein N-phospho-L-histidine.</text>
        <dbReference type="EC" id="2.7.13.3"/>
    </reaction>
</comment>
<dbReference type="PANTHER" id="PTHR43711">
    <property type="entry name" value="TWO-COMPONENT HISTIDINE KINASE"/>
    <property type="match status" value="1"/>
</dbReference>
<keyword evidence="4" id="KW-0808">Transferase</keyword>
<dbReference type="PROSITE" id="PS50109">
    <property type="entry name" value="HIS_KIN"/>
    <property type="match status" value="1"/>
</dbReference>
<dbReference type="Pfam" id="PF08447">
    <property type="entry name" value="PAS_3"/>
    <property type="match status" value="2"/>
</dbReference>
<keyword evidence="6" id="KW-0902">Two-component regulatory system</keyword>
<dbReference type="SUPFAM" id="SSF55785">
    <property type="entry name" value="PYP-like sensor domain (PAS domain)"/>
    <property type="match status" value="3"/>
</dbReference>
<dbReference type="InterPro" id="IPR004358">
    <property type="entry name" value="Sig_transdc_His_kin-like_C"/>
</dbReference>
<evidence type="ECO:0000259" key="9">
    <source>
        <dbReference type="PROSITE" id="PS50113"/>
    </source>
</evidence>
<name>A0ABV3TN20_9RHOB</name>
<dbReference type="EMBL" id="JBFRYC010000007">
    <property type="protein sequence ID" value="MEX1662592.1"/>
    <property type="molecule type" value="Genomic_DNA"/>
</dbReference>
<gene>
    <name evidence="10" type="ORF">AB4874_13175</name>
</gene>
<sequence>MSNQLKDSPIIQAFKHMQVALMILGSEGQILHSNHKTNRLFGYDNDELMGRDICDVLCIESLAELNAFIEPPAVDAFIKEIAGHHKNGDLLTLSVHVTIWIDANRGRQHALVLRDISNELKAANSVKEELKRANNAIVGAHIGVFEYNPIDDDVIVSDIWRELLELEPSDDVDLQVEWRERVHPDDLAAALEPVRLCLEDVRERASCEYRLRSRDGTQWGWIRTDIAVSKRDEAGKPIRLSGAMTDISDIKAVEGALRASVEQFRATFESPVIGKLIVDLEGNLLRVNEAMSHLLGYSTEKLLTSNFQTLTHPDDLDEDLRLFNQLKAGKIAHYELEKRYIRANGAIMWGILTVNMVKDANGDPEYFVSQIMDITEKRRLSELKSAFVSTVSHELRTPLTSVLGSLMLLSTLNDNTLSDEAQRLLFIGQKNGERLRDLVNNILDFEKFSANQMRFTLSRQQLVLLVEEAVMANMASADISGVRCNVVCPDRTVSGFVDPKRFEQVMANFLSNATKFATKGTTIDITIEAQNEAVRISVSNKGQGIPAALQAHMFEPFFQASPGTTHSKGGTGLGLSITKQIVEQTGGDIGFNSAPGDTTTFWFTVPTKDLGKNSTH</sequence>
<dbReference type="SMART" id="SM00086">
    <property type="entry name" value="PAC"/>
    <property type="match status" value="3"/>
</dbReference>
<dbReference type="InterPro" id="IPR036097">
    <property type="entry name" value="HisK_dim/P_sf"/>
</dbReference>
<dbReference type="SMART" id="SM00091">
    <property type="entry name" value="PAS"/>
    <property type="match status" value="3"/>
</dbReference>
<dbReference type="CDD" id="cd00130">
    <property type="entry name" value="PAS"/>
    <property type="match status" value="3"/>
</dbReference>
<dbReference type="InterPro" id="IPR050736">
    <property type="entry name" value="Sensor_HK_Regulatory"/>
</dbReference>
<dbReference type="InterPro" id="IPR035965">
    <property type="entry name" value="PAS-like_dom_sf"/>
</dbReference>
<evidence type="ECO:0000313" key="10">
    <source>
        <dbReference type="EMBL" id="MEX1662592.1"/>
    </source>
</evidence>
<dbReference type="InterPro" id="IPR000700">
    <property type="entry name" value="PAS-assoc_C"/>
</dbReference>
<feature type="domain" description="PAS" evidence="8">
    <location>
        <begin position="260"/>
        <end position="330"/>
    </location>
</feature>
<dbReference type="SUPFAM" id="SSF47384">
    <property type="entry name" value="Homodimeric domain of signal transducing histidine kinase"/>
    <property type="match status" value="1"/>
</dbReference>
<evidence type="ECO:0000259" key="7">
    <source>
        <dbReference type="PROSITE" id="PS50109"/>
    </source>
</evidence>
<organism evidence="10 11">
    <name type="scientific">Thioclava arctica</name>
    <dbReference type="NCBI Taxonomy" id="3238301"/>
    <lineage>
        <taxon>Bacteria</taxon>
        <taxon>Pseudomonadati</taxon>
        <taxon>Pseudomonadota</taxon>
        <taxon>Alphaproteobacteria</taxon>
        <taxon>Rhodobacterales</taxon>
        <taxon>Paracoccaceae</taxon>
        <taxon>Thioclava</taxon>
    </lineage>
</organism>
<evidence type="ECO:0000256" key="2">
    <source>
        <dbReference type="ARBA" id="ARBA00012438"/>
    </source>
</evidence>
<keyword evidence="11" id="KW-1185">Reference proteome</keyword>
<dbReference type="PRINTS" id="PR00344">
    <property type="entry name" value="BCTRLSENSOR"/>
</dbReference>
<dbReference type="InterPro" id="IPR013655">
    <property type="entry name" value="PAS_fold_3"/>
</dbReference>
<dbReference type="SUPFAM" id="SSF55874">
    <property type="entry name" value="ATPase domain of HSP90 chaperone/DNA topoisomerase II/histidine kinase"/>
    <property type="match status" value="1"/>
</dbReference>
<dbReference type="Proteomes" id="UP001557465">
    <property type="component" value="Unassembled WGS sequence"/>
</dbReference>
<keyword evidence="5" id="KW-0418">Kinase</keyword>
<dbReference type="NCBIfam" id="TIGR00229">
    <property type="entry name" value="sensory_box"/>
    <property type="match status" value="2"/>
</dbReference>
<evidence type="ECO:0000256" key="6">
    <source>
        <dbReference type="ARBA" id="ARBA00023012"/>
    </source>
</evidence>
<evidence type="ECO:0000256" key="1">
    <source>
        <dbReference type="ARBA" id="ARBA00000085"/>
    </source>
</evidence>
<dbReference type="CDD" id="cd00082">
    <property type="entry name" value="HisKA"/>
    <property type="match status" value="1"/>
</dbReference>
<feature type="domain" description="PAS" evidence="8">
    <location>
        <begin position="6"/>
        <end position="51"/>
    </location>
</feature>
<dbReference type="RefSeq" id="WP_368392321.1">
    <property type="nucleotide sequence ID" value="NZ_JBFRYC010000007.1"/>
</dbReference>
<dbReference type="Gene3D" id="1.10.287.130">
    <property type="match status" value="1"/>
</dbReference>
<evidence type="ECO:0000259" key="8">
    <source>
        <dbReference type="PROSITE" id="PS50112"/>
    </source>
</evidence>
<proteinExistence type="predicted"/>
<dbReference type="InterPro" id="IPR003661">
    <property type="entry name" value="HisK_dim/P_dom"/>
</dbReference>